<proteinExistence type="predicted"/>
<name>I3EH56_NEMP3</name>
<evidence type="ECO:0000313" key="1">
    <source>
        <dbReference type="EMBL" id="EIJ88553.1"/>
    </source>
</evidence>
<reference evidence="1" key="1">
    <citation type="submission" date="2011-01" db="EMBL/GenBank/DDBJ databases">
        <title>The Genome Sequence of Nematocida parisii strain ERTm3.</title>
        <authorList>
            <consortium name="The Broad Institute Genome Sequencing Platform"/>
            <consortium name="The Broad Institute Genome Sequencing Center for Infectious Disease"/>
            <person name="Cuomo C."/>
            <person name="Troemel E."/>
            <person name="Young S.K."/>
            <person name="Zeng Q."/>
            <person name="Gargeya S."/>
            <person name="Fitzgerald M."/>
            <person name="Haas B."/>
            <person name="Abouelleil A."/>
            <person name="Alvarado L."/>
            <person name="Arachchi H.M."/>
            <person name="Berlin A."/>
            <person name="Chapman S.B."/>
            <person name="Gearin G."/>
            <person name="Goldberg J."/>
            <person name="Griggs A."/>
            <person name="Gujja S."/>
            <person name="Hansen M."/>
            <person name="Heiman D."/>
            <person name="Howarth C."/>
            <person name="Larimer J."/>
            <person name="Lui A."/>
            <person name="MacDonald P.J.P."/>
            <person name="McCowen C."/>
            <person name="Montmayeur A."/>
            <person name="Murphy C."/>
            <person name="Neiman D."/>
            <person name="Pearson M."/>
            <person name="Priest M."/>
            <person name="Roberts A."/>
            <person name="Saif S."/>
            <person name="Shea T."/>
            <person name="Sisk P."/>
            <person name="Stolte C."/>
            <person name="Sykes S."/>
            <person name="Wortman J."/>
            <person name="Nusbaum C."/>
            <person name="Birren B."/>
        </authorList>
    </citation>
    <scope>NUCLEOTIDE SEQUENCE</scope>
    <source>
        <strain evidence="1">ERTm3</strain>
    </source>
</reference>
<dbReference type="HOGENOM" id="CLU_009683_5_0_1"/>
<dbReference type="Proteomes" id="UP000002872">
    <property type="component" value="Unassembled WGS sequence"/>
</dbReference>
<keyword evidence="2" id="KW-1185">Reference proteome</keyword>
<dbReference type="OrthoDB" id="2195549at2759"/>
<protein>
    <submittedName>
        <fullName evidence="1">Uncharacterized protein</fullName>
    </submittedName>
</protein>
<evidence type="ECO:0000313" key="2">
    <source>
        <dbReference type="Proteomes" id="UP000002872"/>
    </source>
</evidence>
<gene>
    <name evidence="1" type="ORF">NEQG_01243</name>
</gene>
<sequence length="451" mass="52229">MFPSSIGHLTVHTSNDDSFIRFLEFEHVSKHKIDILACLFLLAEGVDIPLKVEDDKINLTLVLKEIIAKSTEQKSKPEIKQKSEEKKNKFSITMKGMCSIEKEDNTFKNKNVLQTRAADVINFFIDTKTNPDIREGGKYAEPRTYEEFNTGKFLNNARWLIQYYIFEYLDSEEKIIEFAKTVYSMLKECIEQKKSEGSNNEVKYLESIVNKCFVKSSNANTIKAKHIIDIMDVIYGESSLENVLPFTGSIGMPEYKSISSYNRKEDSFDSSSIYSNCVEAGLLGLFCCLAYDPKTKKYNIDHMGEVSPDLKKFFDTYNKQLETDTYEMHMEWSKVVADLENKNIRYLKENRNELAPGIINMLYVIAEITGRYSEEEKSLKELSTLLEEDDDEKQSELFTKVKLYLKELFLSLSKKYTAEENSELARREIKIDILKMSKCSNIKKQVDILEK</sequence>
<accession>I3EH56</accession>
<organism evidence="1 2">
    <name type="scientific">Nematocida parisii (strain ERTm3)</name>
    <name type="common">Nematode killer fungus</name>
    <dbReference type="NCBI Taxonomy" id="935791"/>
    <lineage>
        <taxon>Eukaryota</taxon>
        <taxon>Fungi</taxon>
        <taxon>Fungi incertae sedis</taxon>
        <taxon>Microsporidia</taxon>
        <taxon>Nematocida</taxon>
    </lineage>
</organism>
<dbReference type="AlphaFoldDB" id="I3EH56"/>
<dbReference type="InParanoid" id="I3EH56"/>
<dbReference type="EMBL" id="GL870878">
    <property type="protein sequence ID" value="EIJ88553.1"/>
    <property type="molecule type" value="Genomic_DNA"/>
</dbReference>
<dbReference type="VEuPathDB" id="MicrosporidiaDB:NEQG_01243"/>